<feature type="domain" description="Acyltransferase 3" evidence="2">
    <location>
        <begin position="7"/>
        <end position="335"/>
    </location>
</feature>
<keyword evidence="1" id="KW-1133">Transmembrane helix</keyword>
<feature type="transmembrane region" description="Helical" evidence="1">
    <location>
        <begin position="284"/>
        <end position="308"/>
    </location>
</feature>
<keyword evidence="4" id="KW-1185">Reference proteome</keyword>
<organism evidence="3 4">
    <name type="scientific">Herbaspirillum lusitanum</name>
    <dbReference type="NCBI Taxonomy" id="213312"/>
    <lineage>
        <taxon>Bacteria</taxon>
        <taxon>Pseudomonadati</taxon>
        <taxon>Pseudomonadota</taxon>
        <taxon>Betaproteobacteria</taxon>
        <taxon>Burkholderiales</taxon>
        <taxon>Oxalobacteraceae</taxon>
        <taxon>Herbaspirillum</taxon>
    </lineage>
</organism>
<feature type="transmembrane region" description="Helical" evidence="1">
    <location>
        <begin position="314"/>
        <end position="335"/>
    </location>
</feature>
<evidence type="ECO:0000259" key="2">
    <source>
        <dbReference type="Pfam" id="PF01757"/>
    </source>
</evidence>
<proteinExistence type="predicted"/>
<evidence type="ECO:0000313" key="4">
    <source>
        <dbReference type="Proteomes" id="UP001629246"/>
    </source>
</evidence>
<reference evidence="3 4" key="1">
    <citation type="journal article" date="2024" name="Chem. Sci.">
        <title>Discovery of megapolipeptins by genome mining of a Burkholderiales bacteria collection.</title>
        <authorList>
            <person name="Paulo B.S."/>
            <person name="Recchia M.J.J."/>
            <person name="Lee S."/>
            <person name="Fergusson C.H."/>
            <person name="Romanowski S.B."/>
            <person name="Hernandez A."/>
            <person name="Krull N."/>
            <person name="Liu D.Y."/>
            <person name="Cavanagh H."/>
            <person name="Bos A."/>
            <person name="Gray C.A."/>
            <person name="Murphy B.T."/>
            <person name="Linington R.G."/>
            <person name="Eustaquio A.S."/>
        </authorList>
    </citation>
    <scope>NUCLEOTIDE SEQUENCE [LARGE SCALE GENOMIC DNA]</scope>
    <source>
        <strain evidence="3 4">RL21-008-BIB-A</strain>
    </source>
</reference>
<name>A0ABW9A5I0_9BURK</name>
<dbReference type="PANTHER" id="PTHR23028:SF53">
    <property type="entry name" value="ACYL_TRANSF_3 DOMAIN-CONTAINING PROTEIN"/>
    <property type="match status" value="1"/>
</dbReference>
<feature type="transmembrane region" description="Helical" evidence="1">
    <location>
        <begin position="12"/>
        <end position="31"/>
    </location>
</feature>
<feature type="transmembrane region" description="Helical" evidence="1">
    <location>
        <begin position="207"/>
        <end position="224"/>
    </location>
</feature>
<dbReference type="InterPro" id="IPR002656">
    <property type="entry name" value="Acyl_transf_3_dom"/>
</dbReference>
<keyword evidence="1" id="KW-0812">Transmembrane</keyword>
<keyword evidence="1" id="KW-0472">Membrane</keyword>
<feature type="transmembrane region" description="Helical" evidence="1">
    <location>
        <begin position="253"/>
        <end position="272"/>
    </location>
</feature>
<dbReference type="Pfam" id="PF01757">
    <property type="entry name" value="Acyl_transf_3"/>
    <property type="match status" value="1"/>
</dbReference>
<dbReference type="InterPro" id="IPR050879">
    <property type="entry name" value="Acyltransferase_3"/>
</dbReference>
<dbReference type="EMBL" id="JAQQFM010000002">
    <property type="protein sequence ID" value="MFL9923632.1"/>
    <property type="molecule type" value="Genomic_DNA"/>
</dbReference>
<gene>
    <name evidence="3" type="ORF">PQR62_05120</name>
</gene>
<feature type="transmembrane region" description="Helical" evidence="1">
    <location>
        <begin position="37"/>
        <end position="61"/>
    </location>
</feature>
<accession>A0ABW9A5I0</accession>
<evidence type="ECO:0000313" key="3">
    <source>
        <dbReference type="EMBL" id="MFL9923632.1"/>
    </source>
</evidence>
<protein>
    <submittedName>
        <fullName evidence="3">Acyltransferase</fullName>
    </submittedName>
</protein>
<feature type="transmembrane region" description="Helical" evidence="1">
    <location>
        <begin position="73"/>
        <end position="95"/>
    </location>
</feature>
<dbReference type="Proteomes" id="UP001629246">
    <property type="component" value="Unassembled WGS sequence"/>
</dbReference>
<keyword evidence="3" id="KW-0808">Transferase</keyword>
<dbReference type="RefSeq" id="WP_408155458.1">
    <property type="nucleotide sequence ID" value="NZ_JAQQFM010000002.1"/>
</dbReference>
<dbReference type="PANTHER" id="PTHR23028">
    <property type="entry name" value="ACETYLTRANSFERASE"/>
    <property type="match status" value="1"/>
</dbReference>
<evidence type="ECO:0000256" key="1">
    <source>
        <dbReference type="SAM" id="Phobius"/>
    </source>
</evidence>
<keyword evidence="3" id="KW-0012">Acyltransferase</keyword>
<sequence>MNKSFSAYLDLARIVAALMVVVDHFVGHHLIAAHAAAFVPALGREAVIIFFVLSGLVIAYVTDQKKQDLKHYAVARAARIYSVALPLLLASFLAVYAVETISGHAVESDYELSKAYFYIPFHSLFLGESWTISEAPLWLESYWSLNYEVWYYIFFGAVFFLRGRLRLVLGAVVFLLMGYKLWLLFPIWLSGVWLWHARARYRFGKRRARLGWLLSVVLFCAYEYCVSDADLRRAGNALWPFAQLPLSSADRFVGDYLVCLIVLFNFYCVLHAGLEFSQRLRANVAALAAYTFPLYLTHGLVIAVWQSFHPAGAGWASMLILMAIIALATLLAGLLTERFRKWLSVVLMRWLNALCALAARGTSAATPRE</sequence>
<feature type="transmembrane region" description="Helical" evidence="1">
    <location>
        <begin position="167"/>
        <end position="195"/>
    </location>
</feature>
<comment type="caution">
    <text evidence="3">The sequence shown here is derived from an EMBL/GenBank/DDBJ whole genome shotgun (WGS) entry which is preliminary data.</text>
</comment>
<dbReference type="GO" id="GO:0016746">
    <property type="term" value="F:acyltransferase activity"/>
    <property type="evidence" value="ECO:0007669"/>
    <property type="project" value="UniProtKB-KW"/>
</dbReference>